<evidence type="ECO:0000313" key="3">
    <source>
        <dbReference type="EMBL" id="QOY59833.1"/>
    </source>
</evidence>
<dbReference type="EMBL" id="CP063767">
    <property type="protein sequence ID" value="QOY59833.1"/>
    <property type="molecule type" value="Genomic_DNA"/>
</dbReference>
<evidence type="ECO:0000313" key="4">
    <source>
        <dbReference type="Proteomes" id="UP000593735"/>
    </source>
</evidence>
<protein>
    <recommendedName>
        <fullName evidence="5">C4-type zinc ribbon domain-containing protein</fullName>
    </recommendedName>
</protein>
<dbReference type="AlphaFoldDB" id="A0A7S7M749"/>
<dbReference type="KEGG" id="tio:INP52_05125"/>
<dbReference type="RefSeq" id="WP_194369640.1">
    <property type="nucleotide sequence ID" value="NZ_CP063767.1"/>
</dbReference>
<dbReference type="InterPro" id="IPR056003">
    <property type="entry name" value="CT398_CC_hairpin"/>
</dbReference>
<sequence>MSEAEALMNLQDLDLRLLRSASTLASMPQQKRLKTIALARKKVTSELTRIVGQRKDAQIDIDDAEAALAHYRERTAEVQLAAEAEALTHRELAGFEQQLTSLAKRVEKCAFSLPSLRERLGRLERAEENARLTLEKLDAQAAVTQEALDEGSAGLRAQIVTLSRERAAEAALLSSEHLASYEVARKRFGGLAVERLHGNVPTVCRVKLQPSQFHDLMVGDEITTCPYCHRMLVTSEGVEGA</sequence>
<feature type="domain" description="C4-type zinc ribbon" evidence="1">
    <location>
        <begin position="202"/>
        <end position="232"/>
    </location>
</feature>
<dbReference type="Pfam" id="PF24481">
    <property type="entry name" value="CT398_CC"/>
    <property type="match status" value="1"/>
</dbReference>
<organism evidence="3 4">
    <name type="scientific">Thermophilibacter immobilis</name>
    <dbReference type="NCBI Taxonomy" id="2779519"/>
    <lineage>
        <taxon>Bacteria</taxon>
        <taxon>Bacillati</taxon>
        <taxon>Actinomycetota</taxon>
        <taxon>Coriobacteriia</taxon>
        <taxon>Coriobacteriales</taxon>
        <taxon>Atopobiaceae</taxon>
        <taxon>Thermophilibacter</taxon>
    </lineage>
</organism>
<dbReference type="Gene3D" id="1.10.287.1490">
    <property type="match status" value="1"/>
</dbReference>
<evidence type="ECO:0000259" key="1">
    <source>
        <dbReference type="Pfam" id="PF02591"/>
    </source>
</evidence>
<name>A0A7S7M749_9ACTN</name>
<keyword evidence="4" id="KW-1185">Reference proteome</keyword>
<dbReference type="Pfam" id="PF02591">
    <property type="entry name" value="Zn_ribbon_9"/>
    <property type="match status" value="1"/>
</dbReference>
<proteinExistence type="predicted"/>
<gene>
    <name evidence="3" type="ORF">INP52_05125</name>
</gene>
<evidence type="ECO:0008006" key="5">
    <source>
        <dbReference type="Google" id="ProtNLM"/>
    </source>
</evidence>
<dbReference type="InterPro" id="IPR003743">
    <property type="entry name" value="Zf-RING_7"/>
</dbReference>
<feature type="domain" description="CT398-like coiled coil hairpin" evidence="2">
    <location>
        <begin position="10"/>
        <end position="188"/>
    </location>
</feature>
<accession>A0A7S7M749</accession>
<dbReference type="Proteomes" id="UP000593735">
    <property type="component" value="Chromosome"/>
</dbReference>
<evidence type="ECO:0000259" key="2">
    <source>
        <dbReference type="Pfam" id="PF24481"/>
    </source>
</evidence>
<reference evidence="3 4" key="1">
    <citation type="submission" date="2020-10" db="EMBL/GenBank/DDBJ databases">
        <title>Olsenella immobilis sp.nov., isolated from the mud in a fermentation cellar used for the production of Chinese strong-flavoured liquor.</title>
        <authorList>
            <person name="Lu L."/>
        </authorList>
    </citation>
    <scope>NUCLEOTIDE SEQUENCE [LARGE SCALE GENOMIC DNA]</scope>
    <source>
        <strain evidence="3 4">LZLJ-2</strain>
    </source>
</reference>